<feature type="transmembrane region" description="Helical" evidence="6">
    <location>
        <begin position="68"/>
        <end position="91"/>
    </location>
</feature>
<keyword evidence="9" id="KW-1185">Reference proteome</keyword>
<proteinExistence type="inferred from homology"/>
<comment type="similarity">
    <text evidence="5">Belongs to the SAT4 family.</text>
</comment>
<evidence type="ECO:0000259" key="7">
    <source>
        <dbReference type="Pfam" id="PF20684"/>
    </source>
</evidence>
<keyword evidence="2 6" id="KW-0812">Transmembrane</keyword>
<evidence type="ECO:0000256" key="2">
    <source>
        <dbReference type="ARBA" id="ARBA00022692"/>
    </source>
</evidence>
<dbReference type="Pfam" id="PF20684">
    <property type="entry name" value="Fung_rhodopsin"/>
    <property type="match status" value="1"/>
</dbReference>
<dbReference type="HOGENOM" id="CLU_052841_2_2_1"/>
<accession>A0A0C9YTP9</accession>
<dbReference type="STRING" id="765257.A0A0C9YTP9"/>
<evidence type="ECO:0000313" key="8">
    <source>
        <dbReference type="EMBL" id="KIK28335.1"/>
    </source>
</evidence>
<protein>
    <recommendedName>
        <fullName evidence="7">Rhodopsin domain-containing protein</fullName>
    </recommendedName>
</protein>
<feature type="domain" description="Rhodopsin" evidence="7">
    <location>
        <begin position="21"/>
        <end position="188"/>
    </location>
</feature>
<gene>
    <name evidence="8" type="ORF">PISMIDRAFT_69234</name>
</gene>
<dbReference type="AlphaFoldDB" id="A0A0C9YTP9"/>
<organism evidence="8 9">
    <name type="scientific">Pisolithus microcarpus 441</name>
    <dbReference type="NCBI Taxonomy" id="765257"/>
    <lineage>
        <taxon>Eukaryota</taxon>
        <taxon>Fungi</taxon>
        <taxon>Dikarya</taxon>
        <taxon>Basidiomycota</taxon>
        <taxon>Agaricomycotina</taxon>
        <taxon>Agaricomycetes</taxon>
        <taxon>Agaricomycetidae</taxon>
        <taxon>Boletales</taxon>
        <taxon>Sclerodermatineae</taxon>
        <taxon>Pisolithaceae</taxon>
        <taxon>Pisolithus</taxon>
    </lineage>
</organism>
<dbReference type="OrthoDB" id="3229610at2759"/>
<reference evidence="8 9" key="1">
    <citation type="submission" date="2014-04" db="EMBL/GenBank/DDBJ databases">
        <authorList>
            <consortium name="DOE Joint Genome Institute"/>
            <person name="Kuo A."/>
            <person name="Kohler A."/>
            <person name="Costa M.D."/>
            <person name="Nagy L.G."/>
            <person name="Floudas D."/>
            <person name="Copeland A."/>
            <person name="Barry K.W."/>
            <person name="Cichocki N."/>
            <person name="Veneault-Fourrey C."/>
            <person name="LaButti K."/>
            <person name="Lindquist E.A."/>
            <person name="Lipzen A."/>
            <person name="Lundell T."/>
            <person name="Morin E."/>
            <person name="Murat C."/>
            <person name="Sun H."/>
            <person name="Tunlid A."/>
            <person name="Henrissat B."/>
            <person name="Grigoriev I.V."/>
            <person name="Hibbett D.S."/>
            <person name="Martin F."/>
            <person name="Nordberg H.P."/>
            <person name="Cantor M.N."/>
            <person name="Hua S.X."/>
        </authorList>
    </citation>
    <scope>NUCLEOTIDE SEQUENCE [LARGE SCALE GENOMIC DNA]</scope>
    <source>
        <strain evidence="8 9">441</strain>
    </source>
</reference>
<feature type="transmembrane region" description="Helical" evidence="6">
    <location>
        <begin position="103"/>
        <end position="124"/>
    </location>
</feature>
<dbReference type="InterPro" id="IPR052337">
    <property type="entry name" value="SAT4-like"/>
</dbReference>
<keyword evidence="4 6" id="KW-0472">Membrane</keyword>
<name>A0A0C9YTP9_9AGAM</name>
<dbReference type="PANTHER" id="PTHR33048:SF146">
    <property type="entry name" value="INTEGRAL MEMBRANE PROTEIN"/>
    <property type="match status" value="1"/>
</dbReference>
<dbReference type="PANTHER" id="PTHR33048">
    <property type="entry name" value="PTH11-LIKE INTEGRAL MEMBRANE PROTEIN (AFU_ORTHOLOGUE AFUA_5G11245)"/>
    <property type="match status" value="1"/>
</dbReference>
<dbReference type="EMBL" id="KN833693">
    <property type="protein sequence ID" value="KIK28335.1"/>
    <property type="molecule type" value="Genomic_DNA"/>
</dbReference>
<feature type="non-terminal residue" evidence="8">
    <location>
        <position position="190"/>
    </location>
</feature>
<reference evidence="9" key="2">
    <citation type="submission" date="2015-01" db="EMBL/GenBank/DDBJ databases">
        <title>Evolutionary Origins and Diversification of the Mycorrhizal Mutualists.</title>
        <authorList>
            <consortium name="DOE Joint Genome Institute"/>
            <consortium name="Mycorrhizal Genomics Consortium"/>
            <person name="Kohler A."/>
            <person name="Kuo A."/>
            <person name="Nagy L.G."/>
            <person name="Floudas D."/>
            <person name="Copeland A."/>
            <person name="Barry K.W."/>
            <person name="Cichocki N."/>
            <person name="Veneault-Fourrey C."/>
            <person name="LaButti K."/>
            <person name="Lindquist E.A."/>
            <person name="Lipzen A."/>
            <person name="Lundell T."/>
            <person name="Morin E."/>
            <person name="Murat C."/>
            <person name="Riley R."/>
            <person name="Ohm R."/>
            <person name="Sun H."/>
            <person name="Tunlid A."/>
            <person name="Henrissat B."/>
            <person name="Grigoriev I.V."/>
            <person name="Hibbett D.S."/>
            <person name="Martin F."/>
        </authorList>
    </citation>
    <scope>NUCLEOTIDE SEQUENCE [LARGE SCALE GENOMIC DNA]</scope>
    <source>
        <strain evidence="9">441</strain>
    </source>
</reference>
<feature type="transmembrane region" description="Helical" evidence="6">
    <location>
        <begin position="6"/>
        <end position="24"/>
    </location>
</feature>
<feature type="non-terminal residue" evidence="8">
    <location>
        <position position="1"/>
    </location>
</feature>
<evidence type="ECO:0000256" key="1">
    <source>
        <dbReference type="ARBA" id="ARBA00004141"/>
    </source>
</evidence>
<evidence type="ECO:0000256" key="3">
    <source>
        <dbReference type="ARBA" id="ARBA00022989"/>
    </source>
</evidence>
<dbReference type="GO" id="GO:0016020">
    <property type="term" value="C:membrane"/>
    <property type="evidence" value="ECO:0007669"/>
    <property type="project" value="UniProtKB-SubCell"/>
</dbReference>
<evidence type="ECO:0000256" key="4">
    <source>
        <dbReference type="ARBA" id="ARBA00023136"/>
    </source>
</evidence>
<evidence type="ECO:0000256" key="6">
    <source>
        <dbReference type="SAM" id="Phobius"/>
    </source>
</evidence>
<evidence type="ECO:0000313" key="9">
    <source>
        <dbReference type="Proteomes" id="UP000054018"/>
    </source>
</evidence>
<sequence length="190" mass="21658">QFLPVIVTIFNVFAIFLTAFRLGFRFYIRRLWWDDFWAALTSCCALVPLTSLQSGLAPQSRTTHIISWWLAVLSYTCAVWFARLSIISSFIRIVPPSHSHTAALAAASLFVVMWLFMMLAKVTPCAMEKSWYNLPFIQCPIPEWVAISEVITDSLADIILVCLPLRLLWRLRVPSDQRAMILAVFSSSIL</sequence>
<comment type="subcellular location">
    <subcellularLocation>
        <location evidence="1">Membrane</location>
        <topology evidence="1">Multi-pass membrane protein</topology>
    </subcellularLocation>
</comment>
<dbReference type="InterPro" id="IPR049326">
    <property type="entry name" value="Rhodopsin_dom_fungi"/>
</dbReference>
<evidence type="ECO:0000256" key="5">
    <source>
        <dbReference type="ARBA" id="ARBA00038359"/>
    </source>
</evidence>
<keyword evidence="3 6" id="KW-1133">Transmembrane helix</keyword>
<dbReference type="Proteomes" id="UP000054018">
    <property type="component" value="Unassembled WGS sequence"/>
</dbReference>